<feature type="transmembrane region" description="Helical" evidence="10">
    <location>
        <begin position="412"/>
        <end position="433"/>
    </location>
</feature>
<dbReference type="NCBIfam" id="TIGR00933">
    <property type="entry name" value="2a38"/>
    <property type="match status" value="1"/>
</dbReference>
<evidence type="ECO:0000313" key="12">
    <source>
        <dbReference type="Proteomes" id="UP000195897"/>
    </source>
</evidence>
<feature type="transmembrane region" description="Helical" evidence="10">
    <location>
        <begin position="198"/>
        <end position="216"/>
    </location>
</feature>
<name>A0A1Y4LET1_9FIRM</name>
<keyword evidence="4" id="KW-0633">Potassium transport</keyword>
<evidence type="ECO:0000256" key="7">
    <source>
        <dbReference type="ARBA" id="ARBA00022989"/>
    </source>
</evidence>
<keyword evidence="7 10" id="KW-1133">Transmembrane helix</keyword>
<feature type="transmembrane region" description="Helical" evidence="10">
    <location>
        <begin position="78"/>
        <end position="101"/>
    </location>
</feature>
<dbReference type="Pfam" id="PF02386">
    <property type="entry name" value="TrkH"/>
    <property type="match status" value="1"/>
</dbReference>
<feature type="transmembrane region" description="Helical" evidence="10">
    <location>
        <begin position="17"/>
        <end position="38"/>
    </location>
</feature>
<comment type="caution">
    <text evidence="11">The sequence shown here is derived from an EMBL/GenBank/DDBJ whole genome shotgun (WGS) entry which is preliminary data.</text>
</comment>
<protein>
    <submittedName>
        <fullName evidence="11">Trk family potassium uptake protein</fullName>
    </submittedName>
</protein>
<evidence type="ECO:0000313" key="11">
    <source>
        <dbReference type="EMBL" id="OUP54400.1"/>
    </source>
</evidence>
<evidence type="ECO:0000256" key="4">
    <source>
        <dbReference type="ARBA" id="ARBA00022538"/>
    </source>
</evidence>
<evidence type="ECO:0000256" key="3">
    <source>
        <dbReference type="ARBA" id="ARBA00022475"/>
    </source>
</evidence>
<dbReference type="EMBL" id="NFKK01000001">
    <property type="protein sequence ID" value="OUP54400.1"/>
    <property type="molecule type" value="Genomic_DNA"/>
</dbReference>
<keyword evidence="8" id="KW-0406">Ion transport</keyword>
<feature type="transmembrane region" description="Helical" evidence="10">
    <location>
        <begin position="301"/>
        <end position="331"/>
    </location>
</feature>
<proteinExistence type="predicted"/>
<sequence>MSKTKRFRLSALSSTQIILLGYAAIILFGAILLSTPLASQARVWTSFPDALFTATSATCVTGLIVVPTATYWSLFGQLIIIGLIQIGGMGFLTMAVMIFVVSGKRIGLRQRFTMQESIGAPALGGIVRLTRFIFKGVLLFESIGAIILATRFIPMLGPVRGIYYSIFHSISAFCNAGFDLMAGVAGEGSITYFVSDPVVNITIMLLIIIGGLGFFVWEDLYLHHFRLGRCRLHTKIVLLISILLLTIPSLMIFFFDRNVEAFSYLSTPERLMASFFQSTSARTAGFNTIDLNMMTHPTKMVMIMLMLIGGSSGSTAGGMKTTTIATLFLCIRSSMTRENELRAFGRRLDDSCLRSAVTIFFSYICLFMGGAMLLTQFDGVPMISAMFETSSAVATVGLSLGITPGLSLPSQLVLIFLMFFGRVGCLTMVYAFAESHHTNAGVSRLPLEKIAVG</sequence>
<dbReference type="InterPro" id="IPR004772">
    <property type="entry name" value="TrkH"/>
</dbReference>
<dbReference type="InterPro" id="IPR003445">
    <property type="entry name" value="Cat_transpt"/>
</dbReference>
<evidence type="ECO:0000256" key="5">
    <source>
        <dbReference type="ARBA" id="ARBA00022692"/>
    </source>
</evidence>
<dbReference type="GO" id="GO:0015379">
    <property type="term" value="F:potassium:chloride symporter activity"/>
    <property type="evidence" value="ECO:0007669"/>
    <property type="project" value="InterPro"/>
</dbReference>
<keyword evidence="6" id="KW-0630">Potassium</keyword>
<gene>
    <name evidence="11" type="ORF">B5F17_00440</name>
</gene>
<dbReference type="PANTHER" id="PTHR32024:SF1">
    <property type="entry name" value="KTR SYSTEM POTASSIUM UPTAKE PROTEIN B"/>
    <property type="match status" value="1"/>
</dbReference>
<organism evidence="11 12">
    <name type="scientific">Butyricicoccus pullicaecorum</name>
    <dbReference type="NCBI Taxonomy" id="501571"/>
    <lineage>
        <taxon>Bacteria</taxon>
        <taxon>Bacillati</taxon>
        <taxon>Bacillota</taxon>
        <taxon>Clostridia</taxon>
        <taxon>Eubacteriales</taxon>
        <taxon>Butyricicoccaceae</taxon>
        <taxon>Butyricicoccus</taxon>
    </lineage>
</organism>
<evidence type="ECO:0000256" key="6">
    <source>
        <dbReference type="ARBA" id="ARBA00022958"/>
    </source>
</evidence>
<evidence type="ECO:0000256" key="9">
    <source>
        <dbReference type="ARBA" id="ARBA00023136"/>
    </source>
</evidence>
<feature type="transmembrane region" description="Helical" evidence="10">
    <location>
        <begin position="50"/>
        <end position="72"/>
    </location>
</feature>
<feature type="transmembrane region" description="Helical" evidence="10">
    <location>
        <begin position="132"/>
        <end position="153"/>
    </location>
</feature>
<comment type="subcellular location">
    <subcellularLocation>
        <location evidence="1">Cell membrane</location>
        <topology evidence="1">Multi-pass membrane protein</topology>
    </subcellularLocation>
</comment>
<feature type="transmembrane region" description="Helical" evidence="10">
    <location>
        <begin position="236"/>
        <end position="255"/>
    </location>
</feature>
<feature type="transmembrane region" description="Helical" evidence="10">
    <location>
        <begin position="352"/>
        <end position="374"/>
    </location>
</feature>
<dbReference type="Proteomes" id="UP000195897">
    <property type="component" value="Unassembled WGS sequence"/>
</dbReference>
<evidence type="ECO:0000256" key="2">
    <source>
        <dbReference type="ARBA" id="ARBA00022448"/>
    </source>
</evidence>
<dbReference type="RefSeq" id="WP_087369785.1">
    <property type="nucleotide sequence ID" value="NZ_NFKK01000001.1"/>
</dbReference>
<keyword evidence="3" id="KW-1003">Cell membrane</keyword>
<keyword evidence="5 10" id="KW-0812">Transmembrane</keyword>
<keyword evidence="2" id="KW-0813">Transport</keyword>
<reference evidence="12" key="1">
    <citation type="submission" date="2017-04" db="EMBL/GenBank/DDBJ databases">
        <title>Function of individual gut microbiota members based on whole genome sequencing of pure cultures obtained from chicken caecum.</title>
        <authorList>
            <person name="Medvecky M."/>
            <person name="Cejkova D."/>
            <person name="Polansky O."/>
            <person name="Karasova D."/>
            <person name="Kubasova T."/>
            <person name="Cizek A."/>
            <person name="Rychlik I."/>
        </authorList>
    </citation>
    <scope>NUCLEOTIDE SEQUENCE [LARGE SCALE GENOMIC DNA]</scope>
    <source>
        <strain evidence="12">An180</strain>
    </source>
</reference>
<dbReference type="GO" id="GO:0005886">
    <property type="term" value="C:plasma membrane"/>
    <property type="evidence" value="ECO:0007669"/>
    <property type="project" value="UniProtKB-SubCell"/>
</dbReference>
<evidence type="ECO:0000256" key="10">
    <source>
        <dbReference type="SAM" id="Phobius"/>
    </source>
</evidence>
<accession>A0A1Y4LET1</accession>
<dbReference type="AlphaFoldDB" id="A0A1Y4LET1"/>
<evidence type="ECO:0000256" key="8">
    <source>
        <dbReference type="ARBA" id="ARBA00023065"/>
    </source>
</evidence>
<keyword evidence="9 10" id="KW-0472">Membrane</keyword>
<dbReference type="PANTHER" id="PTHR32024">
    <property type="entry name" value="TRK SYSTEM POTASSIUM UPTAKE PROTEIN TRKG-RELATED"/>
    <property type="match status" value="1"/>
</dbReference>
<evidence type="ECO:0000256" key="1">
    <source>
        <dbReference type="ARBA" id="ARBA00004651"/>
    </source>
</evidence>